<protein>
    <submittedName>
        <fullName evidence="3">Uncharacterized protein</fullName>
    </submittedName>
</protein>
<dbReference type="EMBL" id="CAADEZ010000430">
    <property type="protein sequence ID" value="VFJ66921.1"/>
    <property type="molecule type" value="Genomic_DNA"/>
</dbReference>
<organism evidence="3">
    <name type="scientific">Candidatus Kentrum sp. FM</name>
    <dbReference type="NCBI Taxonomy" id="2126340"/>
    <lineage>
        <taxon>Bacteria</taxon>
        <taxon>Pseudomonadati</taxon>
        <taxon>Pseudomonadota</taxon>
        <taxon>Gammaproteobacteria</taxon>
        <taxon>Candidatus Kentrum</taxon>
    </lineage>
</organism>
<sequence>MSKDDDPISEIRQIRHSISEEFGHDPKRYIAYLEKTGSDYPDQARMGYGGKQRMPGVEPPTGASPQRL</sequence>
<dbReference type="EMBL" id="CAADFA010000588">
    <property type="protein sequence ID" value="VFJ71166.1"/>
    <property type="molecule type" value="Genomic_DNA"/>
</dbReference>
<evidence type="ECO:0000256" key="1">
    <source>
        <dbReference type="SAM" id="MobiDB-lite"/>
    </source>
</evidence>
<evidence type="ECO:0000313" key="2">
    <source>
        <dbReference type="EMBL" id="VFJ66921.1"/>
    </source>
</evidence>
<name>A0A450TS50_9GAMM</name>
<gene>
    <name evidence="2" type="ORF">BECKFM1743A_GA0114220_104304</name>
    <name evidence="4" type="ORF">BECKFM1743B_GA0114221_104944</name>
    <name evidence="3" type="ORF">BECKFM1743C_GA0114222_105884</name>
</gene>
<evidence type="ECO:0000313" key="4">
    <source>
        <dbReference type="EMBL" id="VFK17638.1"/>
    </source>
</evidence>
<reference evidence="3" key="1">
    <citation type="submission" date="2019-02" db="EMBL/GenBank/DDBJ databases">
        <authorList>
            <person name="Gruber-Vodicka R. H."/>
            <person name="Seah K. B. B."/>
        </authorList>
    </citation>
    <scope>NUCLEOTIDE SEQUENCE</scope>
    <source>
        <strain evidence="2">BECK_BZ163</strain>
        <strain evidence="4">BECK_BZ164</strain>
        <strain evidence="3">BECK_BZ165</strain>
    </source>
</reference>
<proteinExistence type="predicted"/>
<accession>A0A450TS50</accession>
<evidence type="ECO:0000313" key="3">
    <source>
        <dbReference type="EMBL" id="VFJ71166.1"/>
    </source>
</evidence>
<feature type="region of interest" description="Disordered" evidence="1">
    <location>
        <begin position="38"/>
        <end position="68"/>
    </location>
</feature>
<dbReference type="EMBL" id="CAADFL010000494">
    <property type="protein sequence ID" value="VFK17638.1"/>
    <property type="molecule type" value="Genomic_DNA"/>
</dbReference>
<dbReference type="AlphaFoldDB" id="A0A450TS50"/>